<dbReference type="RefSeq" id="WP_238233747.1">
    <property type="nucleotide sequence ID" value="NZ_BPQQ01000008.1"/>
</dbReference>
<gene>
    <name evidence="1" type="ORF">GMJLKIPL_0711</name>
</gene>
<dbReference type="Proteomes" id="UP001055153">
    <property type="component" value="Unassembled WGS sequence"/>
</dbReference>
<name>A0ABQ4S6P8_9HYPH</name>
<dbReference type="EMBL" id="BPQQ01000008">
    <property type="protein sequence ID" value="GJD98799.1"/>
    <property type="molecule type" value="Genomic_DNA"/>
</dbReference>
<sequence>MTRNGLLGALILCAAATLAVWLLVMPDEPARALQDGAGAAALATLLVGVAIRRGAE</sequence>
<protein>
    <submittedName>
        <fullName evidence="1">Uncharacterized protein</fullName>
    </submittedName>
</protein>
<evidence type="ECO:0000313" key="2">
    <source>
        <dbReference type="Proteomes" id="UP001055153"/>
    </source>
</evidence>
<proteinExistence type="predicted"/>
<reference evidence="1" key="2">
    <citation type="submission" date="2021-08" db="EMBL/GenBank/DDBJ databases">
        <authorList>
            <person name="Tani A."/>
            <person name="Ola A."/>
            <person name="Ogura Y."/>
            <person name="Katsura K."/>
            <person name="Hayashi T."/>
        </authorList>
    </citation>
    <scope>NUCLEOTIDE SEQUENCE</scope>
    <source>
        <strain evidence="1">DSM 17168</strain>
    </source>
</reference>
<evidence type="ECO:0000313" key="1">
    <source>
        <dbReference type="EMBL" id="GJD98799.1"/>
    </source>
</evidence>
<comment type="caution">
    <text evidence="1">The sequence shown here is derived from an EMBL/GenBank/DDBJ whole genome shotgun (WGS) entry which is preliminary data.</text>
</comment>
<organism evidence="1 2">
    <name type="scientific">Methylobacterium isbiliense</name>
    <dbReference type="NCBI Taxonomy" id="315478"/>
    <lineage>
        <taxon>Bacteria</taxon>
        <taxon>Pseudomonadati</taxon>
        <taxon>Pseudomonadota</taxon>
        <taxon>Alphaproteobacteria</taxon>
        <taxon>Hyphomicrobiales</taxon>
        <taxon>Methylobacteriaceae</taxon>
        <taxon>Methylobacterium</taxon>
    </lineage>
</organism>
<keyword evidence="2" id="KW-1185">Reference proteome</keyword>
<accession>A0ABQ4S6P8</accession>
<reference evidence="1" key="1">
    <citation type="journal article" date="2021" name="Front. Microbiol.">
        <title>Comprehensive Comparative Genomics and Phenotyping of Methylobacterium Species.</title>
        <authorList>
            <person name="Alessa O."/>
            <person name="Ogura Y."/>
            <person name="Fujitani Y."/>
            <person name="Takami H."/>
            <person name="Hayashi T."/>
            <person name="Sahin N."/>
            <person name="Tani A."/>
        </authorList>
    </citation>
    <scope>NUCLEOTIDE SEQUENCE</scope>
    <source>
        <strain evidence="1">DSM 17168</strain>
    </source>
</reference>